<sequence>NHNRKEQGLKMKTWLIKELNEGNLDFRKLEWMLFNLLIGVFRHLMAEILEAIDLFLMATRDTKRYILKERNPRTLQTLVGEMTFKRRYYWDKEEGTWVYL</sequence>
<accession>A0A1Z5HRI1</accession>
<dbReference type="AlphaFoldDB" id="A0A1Z5HRI1"/>
<evidence type="ECO:0000313" key="3">
    <source>
        <dbReference type="Proteomes" id="UP000197032"/>
    </source>
</evidence>
<reference evidence="3" key="1">
    <citation type="journal article" date="2017" name="Appl. Environ. Microbiol.">
        <title>Genomic analysis of Calderihabitans maritimus KKC1, a thermophilic hydrogenogenic carboxydotrophic bacterium isolated from marine sediment.</title>
        <authorList>
            <person name="Omae K."/>
            <person name="Yoneda Y."/>
            <person name="Fukuyama Y."/>
            <person name="Yoshida T."/>
            <person name="Sako Y."/>
        </authorList>
    </citation>
    <scope>NUCLEOTIDE SEQUENCE [LARGE SCALE GENOMIC DNA]</scope>
    <source>
        <strain evidence="3">KKC1</strain>
    </source>
</reference>
<protein>
    <submittedName>
        <fullName evidence="2">Uncharacterized protein</fullName>
    </submittedName>
</protein>
<keyword evidence="3" id="KW-1185">Reference proteome</keyword>
<comment type="caution">
    <text evidence="2">The sequence shown here is derived from an EMBL/GenBank/DDBJ whole genome shotgun (WGS) entry which is preliminary data.</text>
</comment>
<gene>
    <name evidence="2" type="ORF">KKC1_12730</name>
</gene>
<evidence type="ECO:0000256" key="1">
    <source>
        <dbReference type="ARBA" id="ARBA00006539"/>
    </source>
</evidence>
<dbReference type="Proteomes" id="UP000197032">
    <property type="component" value="Unassembled WGS sequence"/>
</dbReference>
<name>A0A1Z5HRI1_9FIRM</name>
<evidence type="ECO:0000313" key="2">
    <source>
        <dbReference type="EMBL" id="GAW92114.1"/>
    </source>
</evidence>
<dbReference type="EMBL" id="BDGJ01000056">
    <property type="protein sequence ID" value="GAW92114.1"/>
    <property type="molecule type" value="Genomic_DNA"/>
</dbReference>
<comment type="similarity">
    <text evidence="1">Belongs to the UPF0236 family.</text>
</comment>
<dbReference type="InterPro" id="IPR009620">
    <property type="entry name" value="UPF0236"/>
</dbReference>
<proteinExistence type="inferred from homology"/>
<organism evidence="2 3">
    <name type="scientific">Calderihabitans maritimus</name>
    <dbReference type="NCBI Taxonomy" id="1246530"/>
    <lineage>
        <taxon>Bacteria</taxon>
        <taxon>Bacillati</taxon>
        <taxon>Bacillota</taxon>
        <taxon>Clostridia</taxon>
        <taxon>Neomoorellales</taxon>
        <taxon>Calderihabitantaceae</taxon>
        <taxon>Calderihabitans</taxon>
    </lineage>
</organism>
<feature type="non-terminal residue" evidence="2">
    <location>
        <position position="1"/>
    </location>
</feature>
<dbReference type="Pfam" id="PF06782">
    <property type="entry name" value="UPF0236"/>
    <property type="match status" value="1"/>
</dbReference>
<feature type="non-terminal residue" evidence="2">
    <location>
        <position position="100"/>
    </location>
</feature>